<dbReference type="RefSeq" id="WP_207991535.1">
    <property type="nucleotide sequence ID" value="NZ_CP071801.1"/>
</dbReference>
<proteinExistence type="predicted"/>
<dbReference type="EMBL" id="CP071801">
    <property type="protein sequence ID" value="QTD66309.1"/>
    <property type="molecule type" value="Genomic_DNA"/>
</dbReference>
<evidence type="ECO:0000313" key="2">
    <source>
        <dbReference type="EMBL" id="QTD66309.1"/>
    </source>
</evidence>
<name>A0A8A4UWN2_LACGS</name>
<sequence length="70" mass="8144">MKYTSFEKETLIEALELLFDKRGLNYLHQDDNGTYYPQNPDAPDEETPWDEPYDAKTANTISSLIEKLSE</sequence>
<gene>
    <name evidence="2" type="ORF">J3E67_000638</name>
</gene>
<feature type="region of interest" description="Disordered" evidence="1">
    <location>
        <begin position="30"/>
        <end position="54"/>
    </location>
</feature>
<organism evidence="2 3">
    <name type="scientific">Lactobacillus gasseri</name>
    <dbReference type="NCBI Taxonomy" id="1596"/>
    <lineage>
        <taxon>Bacteria</taxon>
        <taxon>Bacillati</taxon>
        <taxon>Bacillota</taxon>
        <taxon>Bacilli</taxon>
        <taxon>Lactobacillales</taxon>
        <taxon>Lactobacillaceae</taxon>
        <taxon>Lactobacillus</taxon>
    </lineage>
</organism>
<evidence type="ECO:0000256" key="1">
    <source>
        <dbReference type="SAM" id="MobiDB-lite"/>
    </source>
</evidence>
<feature type="compositionally biased region" description="Acidic residues" evidence="1">
    <location>
        <begin position="42"/>
        <end position="52"/>
    </location>
</feature>
<reference evidence="2" key="1">
    <citation type="submission" date="2021-03" db="EMBL/GenBank/DDBJ databases">
        <title>Whole genome sequence of Lactobacillus gasseri HL75.</title>
        <authorList>
            <person name="Kim J.-M."/>
            <person name="Chung S.H."/>
            <person name="Kim J.-S."/>
        </authorList>
    </citation>
    <scope>NUCLEOTIDE SEQUENCE</scope>
    <source>
        <strain evidence="2">HL75</strain>
    </source>
</reference>
<accession>A0A8A4UWN2</accession>
<protein>
    <submittedName>
        <fullName evidence="2">Uncharacterized protein</fullName>
    </submittedName>
</protein>
<dbReference type="AlphaFoldDB" id="A0A8A4UWN2"/>
<dbReference type="Proteomes" id="UP000663932">
    <property type="component" value="Chromosome"/>
</dbReference>
<evidence type="ECO:0000313" key="3">
    <source>
        <dbReference type="Proteomes" id="UP000663932"/>
    </source>
</evidence>